<dbReference type="EMBL" id="SRMO01000040">
    <property type="protein sequence ID" value="TGG94388.1"/>
    <property type="molecule type" value="Genomic_DNA"/>
</dbReference>
<proteinExistence type="predicted"/>
<reference evidence="1 2" key="1">
    <citation type="journal article" date="2019" name="mSystems">
        <title>Life at home and on the roam: Genomic adaptions reflect the dual lifestyle of an intracellular, facultative symbiont.</title>
        <authorList>
            <person name="Burgsdorf I."/>
        </authorList>
    </citation>
    <scope>NUCLEOTIDE SEQUENCE [LARGE SCALE GENOMIC DNA]</scope>
    <source>
        <strain evidence="1">277cV</strain>
    </source>
</reference>
<dbReference type="PANTHER" id="PTHR35894">
    <property type="entry name" value="GENERAL SECRETION PATHWAY PROTEIN A-RELATED"/>
    <property type="match status" value="1"/>
</dbReference>
<protein>
    <submittedName>
        <fullName evidence="1">AAA family ATPase</fullName>
    </submittedName>
</protein>
<dbReference type="AlphaFoldDB" id="A0A524RPV5"/>
<feature type="non-terminal residue" evidence="1">
    <location>
        <position position="61"/>
    </location>
</feature>
<dbReference type="Proteomes" id="UP000317990">
    <property type="component" value="Unassembled WGS sequence"/>
</dbReference>
<sequence>MYLRHFALTRLPFETPANTDELFESNARREAEARLHHLIELKGIGLITGEVGSGKTTVCRH</sequence>
<gene>
    <name evidence="1" type="ORF">ERJ67_02990</name>
</gene>
<evidence type="ECO:0000313" key="1">
    <source>
        <dbReference type="EMBL" id="TGG94388.1"/>
    </source>
</evidence>
<dbReference type="Gene3D" id="3.40.50.300">
    <property type="entry name" value="P-loop containing nucleotide triphosphate hydrolases"/>
    <property type="match status" value="1"/>
</dbReference>
<dbReference type="PANTHER" id="PTHR35894:SF1">
    <property type="entry name" value="PHOSPHORIBULOKINASE _ URIDINE KINASE FAMILY"/>
    <property type="match status" value="1"/>
</dbReference>
<name>A0A524RPV5_9CHRO</name>
<comment type="caution">
    <text evidence="1">The sequence shown here is derived from an EMBL/GenBank/DDBJ whole genome shotgun (WGS) entry which is preliminary data.</text>
</comment>
<dbReference type="InterPro" id="IPR027417">
    <property type="entry name" value="P-loop_NTPase"/>
</dbReference>
<accession>A0A524RPV5</accession>
<organism evidence="1 2">
    <name type="scientific">Aphanocapsa feldmannii 277cV</name>
    <dbReference type="NCBI Taxonomy" id="2507553"/>
    <lineage>
        <taxon>Bacteria</taxon>
        <taxon>Bacillati</taxon>
        <taxon>Cyanobacteriota</taxon>
        <taxon>Cyanophyceae</taxon>
        <taxon>Oscillatoriophycideae</taxon>
        <taxon>Chroococcales</taxon>
        <taxon>Microcystaceae</taxon>
        <taxon>Aphanocapsa</taxon>
    </lineage>
</organism>
<evidence type="ECO:0000313" key="2">
    <source>
        <dbReference type="Proteomes" id="UP000317990"/>
    </source>
</evidence>
<dbReference type="InterPro" id="IPR052026">
    <property type="entry name" value="ExeA_AAA_ATPase_DNA-bind"/>
</dbReference>